<dbReference type="Pfam" id="PF01220">
    <property type="entry name" value="DHquinase_II"/>
    <property type="match status" value="1"/>
</dbReference>
<evidence type="ECO:0000256" key="6">
    <source>
        <dbReference type="ARBA" id="ARBA00023239"/>
    </source>
</evidence>
<feature type="binding site" evidence="7">
    <location>
        <position position="110"/>
    </location>
    <ligand>
        <name>substrate</name>
    </ligand>
</feature>
<accession>A0ABP8Z183</accession>
<proteinExistence type="inferred from homology"/>
<keyword evidence="6 7" id="KW-0456">Lyase</keyword>
<dbReference type="PANTHER" id="PTHR21272:SF3">
    <property type="entry name" value="CATABOLIC 3-DEHYDROQUINASE"/>
    <property type="match status" value="1"/>
</dbReference>
<feature type="active site" description="Proton donor" evidence="7">
    <location>
        <position position="99"/>
    </location>
</feature>
<dbReference type="HAMAP" id="MF_00169">
    <property type="entry name" value="AroQ"/>
    <property type="match status" value="1"/>
</dbReference>
<organism evidence="8 9">
    <name type="scientific">Amnibacterium soli</name>
    <dbReference type="NCBI Taxonomy" id="1282736"/>
    <lineage>
        <taxon>Bacteria</taxon>
        <taxon>Bacillati</taxon>
        <taxon>Actinomycetota</taxon>
        <taxon>Actinomycetes</taxon>
        <taxon>Micrococcales</taxon>
        <taxon>Microbacteriaceae</taxon>
        <taxon>Amnibacterium</taxon>
    </lineage>
</organism>
<dbReference type="InterPro" id="IPR036441">
    <property type="entry name" value="DHquinase_II_sf"/>
</dbReference>
<dbReference type="PANTHER" id="PTHR21272">
    <property type="entry name" value="CATABOLIC 3-DEHYDROQUINASE"/>
    <property type="match status" value="1"/>
</dbReference>
<evidence type="ECO:0000313" key="9">
    <source>
        <dbReference type="Proteomes" id="UP001500121"/>
    </source>
</evidence>
<dbReference type="PIRSF" id="PIRSF001399">
    <property type="entry name" value="DHquinase_II"/>
    <property type="match status" value="1"/>
</dbReference>
<evidence type="ECO:0000313" key="8">
    <source>
        <dbReference type="EMBL" id="GAA4743572.1"/>
    </source>
</evidence>
<comment type="caution">
    <text evidence="8">The sequence shown here is derived from an EMBL/GenBank/DDBJ whole genome shotgun (WGS) entry which is preliminary data.</text>
</comment>
<dbReference type="NCBIfam" id="NF003807">
    <property type="entry name" value="PRK05395.1-4"/>
    <property type="match status" value="1"/>
</dbReference>
<feature type="active site" description="Proton acceptor" evidence="7">
    <location>
        <position position="20"/>
    </location>
</feature>
<comment type="subunit">
    <text evidence="4 7">Homododecamer.</text>
</comment>
<comment type="catalytic activity">
    <reaction evidence="1 7">
        <text>3-dehydroquinate = 3-dehydroshikimate + H2O</text>
        <dbReference type="Rhea" id="RHEA:21096"/>
        <dbReference type="ChEBI" id="CHEBI:15377"/>
        <dbReference type="ChEBI" id="CHEBI:16630"/>
        <dbReference type="ChEBI" id="CHEBI:32364"/>
        <dbReference type="EC" id="4.2.1.10"/>
    </reaction>
</comment>
<dbReference type="Proteomes" id="UP001500121">
    <property type="component" value="Unassembled WGS sequence"/>
</dbReference>
<feature type="binding site" evidence="7">
    <location>
        <begin position="100"/>
        <end position="101"/>
    </location>
    <ligand>
        <name>substrate</name>
    </ligand>
</feature>
<name>A0ABP8Z183_9MICO</name>
<dbReference type="Gene3D" id="3.40.50.9100">
    <property type="entry name" value="Dehydroquinase, class II"/>
    <property type="match status" value="1"/>
</dbReference>
<evidence type="ECO:0000256" key="7">
    <source>
        <dbReference type="HAMAP-Rule" id="MF_00169"/>
    </source>
</evidence>
<evidence type="ECO:0000256" key="5">
    <source>
        <dbReference type="ARBA" id="ARBA00012060"/>
    </source>
</evidence>
<evidence type="ECO:0000256" key="3">
    <source>
        <dbReference type="ARBA" id="ARBA00011037"/>
    </source>
</evidence>
<keyword evidence="9" id="KW-1185">Reference proteome</keyword>
<dbReference type="EMBL" id="BAABLP010000002">
    <property type="protein sequence ID" value="GAA4743572.1"/>
    <property type="molecule type" value="Genomic_DNA"/>
</dbReference>
<evidence type="ECO:0000256" key="4">
    <source>
        <dbReference type="ARBA" id="ARBA00011193"/>
    </source>
</evidence>
<comment type="similarity">
    <text evidence="3 7">Belongs to the type-II 3-dehydroquinase family.</text>
</comment>
<gene>
    <name evidence="7 8" type="primary">aroQ</name>
    <name evidence="8" type="ORF">GCM10025783_13940</name>
</gene>
<comment type="function">
    <text evidence="7">Catalyzes a trans-dehydration via an enolate intermediate.</text>
</comment>
<comment type="pathway">
    <text evidence="2 7">Metabolic intermediate biosynthesis; chorismate biosynthesis; chorismate from D-erythrose 4-phosphate and phosphoenolpyruvate: step 3/7.</text>
</comment>
<dbReference type="InterPro" id="IPR001874">
    <property type="entry name" value="DHquinase_II"/>
</dbReference>
<feature type="binding site" evidence="7">
    <location>
        <position position="76"/>
    </location>
    <ligand>
        <name>substrate</name>
    </ligand>
</feature>
<keyword evidence="7" id="KW-0028">Amino-acid biosynthesis</keyword>
<keyword evidence="7" id="KW-0057">Aromatic amino acid biosynthesis</keyword>
<evidence type="ECO:0000256" key="2">
    <source>
        <dbReference type="ARBA" id="ARBA00004902"/>
    </source>
</evidence>
<dbReference type="EC" id="4.2.1.10" evidence="5 7"/>
<dbReference type="SUPFAM" id="SSF52304">
    <property type="entry name" value="Type II 3-dehydroquinate dehydratase"/>
    <property type="match status" value="1"/>
</dbReference>
<sequence length="155" mass="16210">MLVLNGPNLQRLGTPEPDVYGVVDPAEVAAALGAATADGVEVDLRWTDDEAELIGWLREAVDTDSPVILNPAAFAHYSYALHEAVRLVTAGGLPVVEVHVTNPAAREAFRGESVIAPVATGVVAGLGVDGYRLALDWVGRRVRAEGVGEHPRAAG</sequence>
<reference evidence="9" key="1">
    <citation type="journal article" date="2019" name="Int. J. Syst. Evol. Microbiol.">
        <title>The Global Catalogue of Microorganisms (GCM) 10K type strain sequencing project: providing services to taxonomists for standard genome sequencing and annotation.</title>
        <authorList>
            <consortium name="The Broad Institute Genomics Platform"/>
            <consortium name="The Broad Institute Genome Sequencing Center for Infectious Disease"/>
            <person name="Wu L."/>
            <person name="Ma J."/>
        </authorList>
    </citation>
    <scope>NUCLEOTIDE SEQUENCE [LARGE SCALE GENOMIC DNA]</scope>
    <source>
        <strain evidence="9">JCM 19015</strain>
    </source>
</reference>
<comment type="caution">
    <text evidence="7">Lacks conserved residue(s) required for the propagation of feature annotation.</text>
</comment>
<evidence type="ECO:0000256" key="1">
    <source>
        <dbReference type="ARBA" id="ARBA00001864"/>
    </source>
</evidence>
<protein>
    <recommendedName>
        <fullName evidence="5 7">3-dehydroquinate dehydratase</fullName>
        <shortName evidence="7">3-dehydroquinase</shortName>
        <ecNumber evidence="5 7">4.2.1.10</ecNumber>
    </recommendedName>
    <alternativeName>
        <fullName evidence="7">Type II DHQase</fullName>
    </alternativeName>
</protein>
<feature type="binding site" evidence="7">
    <location>
        <position position="70"/>
    </location>
    <ligand>
        <name>substrate</name>
    </ligand>
</feature>